<proteinExistence type="predicted"/>
<dbReference type="EMBL" id="BSNF01000001">
    <property type="protein sequence ID" value="GLQ05888.1"/>
    <property type="molecule type" value="Genomic_DNA"/>
</dbReference>
<keyword evidence="2" id="KW-1185">Reference proteome</keyword>
<evidence type="ECO:0000313" key="2">
    <source>
        <dbReference type="Proteomes" id="UP001161409"/>
    </source>
</evidence>
<sequence>MTKESHFDKEFIPAINKIHPFLEVGGALRTQVPLPRTTEDLYSLTQIVLGNQTRNVAENTDQYFFTPQGFLDPNFPGLSFEVEKATIKSDKGGTSTRRRGMMVWDDPAGVTGGNNIAPCQNLYVLMCSIIFQQTDLDVYNKRGRYGAKVVKRLVDGHANKPAADEIPSRIVSVFTFNHETGHPYGFFTGTVYNSIKAPHGQMRQIPTVLLQYMFVKGQDLHTLKDATGAYISGENGTRVKTTTLIEALLLAYSEKMVTHTPASDHLITIHTDKFLVIKSINKQIEAPEERLKEYQLVASKVFADTAADPDGLHEDFTVEPFPIVYQIDQSTVPKGDAGEEVPNPSVDFYKGAYQTYRALVRQKTGITIPEKLENGRISMAAFDDTISRYGLNKVAFSAWLHDSCAIENKVGAEKTGPILHADGRVYDIYPLNNQKAWKSLSPLVASKHLGITDKATLKAFRQEVSAILTDHAKAGNTGNQDYSNGMTTVPRLTEFGFIVVGSVKKSSNLAKCLPMAKYYLESAIRKKHSRLRSRL</sequence>
<name>A0ABQ5U230_9PROT</name>
<accession>A0ABQ5U230</accession>
<dbReference type="RefSeq" id="WP_169559850.1">
    <property type="nucleotide sequence ID" value="NZ_BSNF01000001.1"/>
</dbReference>
<comment type="caution">
    <text evidence="1">The sequence shown here is derived from an EMBL/GenBank/DDBJ whole genome shotgun (WGS) entry which is preliminary data.</text>
</comment>
<organism evidence="1 2">
    <name type="scientific">Sneathiella chinensis</name>
    <dbReference type="NCBI Taxonomy" id="349750"/>
    <lineage>
        <taxon>Bacteria</taxon>
        <taxon>Pseudomonadati</taxon>
        <taxon>Pseudomonadota</taxon>
        <taxon>Alphaproteobacteria</taxon>
        <taxon>Sneathiellales</taxon>
        <taxon>Sneathiellaceae</taxon>
        <taxon>Sneathiella</taxon>
    </lineage>
</organism>
<evidence type="ECO:0000313" key="1">
    <source>
        <dbReference type="EMBL" id="GLQ05888.1"/>
    </source>
</evidence>
<dbReference type="Proteomes" id="UP001161409">
    <property type="component" value="Unassembled WGS sequence"/>
</dbReference>
<reference evidence="1" key="1">
    <citation type="journal article" date="2014" name="Int. J. Syst. Evol. Microbiol.">
        <title>Complete genome of a new Firmicutes species belonging to the dominant human colonic microbiota ('Ruminococcus bicirculans') reveals two chromosomes and a selective capacity to utilize plant glucans.</title>
        <authorList>
            <consortium name="NISC Comparative Sequencing Program"/>
            <person name="Wegmann U."/>
            <person name="Louis P."/>
            <person name="Goesmann A."/>
            <person name="Henrissat B."/>
            <person name="Duncan S.H."/>
            <person name="Flint H.J."/>
        </authorList>
    </citation>
    <scope>NUCLEOTIDE SEQUENCE</scope>
    <source>
        <strain evidence="1">NBRC 103408</strain>
    </source>
</reference>
<gene>
    <name evidence="1" type="ORF">GCM10007924_11090</name>
</gene>
<reference evidence="1" key="2">
    <citation type="submission" date="2023-01" db="EMBL/GenBank/DDBJ databases">
        <title>Draft genome sequence of Sneathiella chinensis strain NBRC 103408.</title>
        <authorList>
            <person name="Sun Q."/>
            <person name="Mori K."/>
        </authorList>
    </citation>
    <scope>NUCLEOTIDE SEQUENCE</scope>
    <source>
        <strain evidence="1">NBRC 103408</strain>
    </source>
</reference>
<protein>
    <submittedName>
        <fullName evidence="1">Uncharacterized protein</fullName>
    </submittedName>
</protein>